<dbReference type="STRING" id="1183432.AGR3A_Cc370063"/>
<accession>A0A1S7Q045</accession>
<organism evidence="1 2">
    <name type="scientific">Agrobacterium tomkonis CFBP 6623</name>
    <dbReference type="NCBI Taxonomy" id="1183432"/>
    <lineage>
        <taxon>Bacteria</taxon>
        <taxon>Pseudomonadati</taxon>
        <taxon>Pseudomonadota</taxon>
        <taxon>Alphaproteobacteria</taxon>
        <taxon>Hyphomicrobiales</taxon>
        <taxon>Rhizobiaceae</taxon>
        <taxon>Rhizobium/Agrobacterium group</taxon>
        <taxon>Agrobacterium</taxon>
        <taxon>Agrobacterium tumefaciens complex</taxon>
    </lineage>
</organism>
<dbReference type="Proteomes" id="UP000191988">
    <property type="component" value="Unassembled WGS sequence"/>
</dbReference>
<dbReference type="EMBL" id="FBWK01000031">
    <property type="protein sequence ID" value="CUX29269.1"/>
    <property type="molecule type" value="Genomic_DNA"/>
</dbReference>
<protein>
    <submittedName>
        <fullName evidence="1">Uncharacterized protein</fullName>
    </submittedName>
</protein>
<dbReference type="AlphaFoldDB" id="A0A1S7Q045"/>
<name>A0A1S7Q045_9HYPH</name>
<sequence>MCRSDPRCLTTIQPQSWLDRPQGTLSRVVMLSASGRRHLNVAAMHFTPDQVFCKSIRIRSKHHALVYVPGNS</sequence>
<gene>
    <name evidence="1" type="ORF">AGR3A_Cc370063</name>
</gene>
<evidence type="ECO:0000313" key="2">
    <source>
        <dbReference type="Proteomes" id="UP000191988"/>
    </source>
</evidence>
<keyword evidence="2" id="KW-1185">Reference proteome</keyword>
<evidence type="ECO:0000313" key="1">
    <source>
        <dbReference type="EMBL" id="CUX29269.1"/>
    </source>
</evidence>
<proteinExistence type="predicted"/>
<reference evidence="2" key="1">
    <citation type="submission" date="2016-01" db="EMBL/GenBank/DDBJ databases">
        <authorList>
            <person name="Regsiter A."/>
            <person name="william w."/>
        </authorList>
    </citation>
    <scope>NUCLEOTIDE SEQUENCE [LARGE SCALE GENOMIC DNA]</scope>
    <source>
        <strain evidence="2">CFBP 6623</strain>
    </source>
</reference>